<dbReference type="GO" id="GO:0071111">
    <property type="term" value="F:cyclic-guanylate-specific phosphodiesterase activity"/>
    <property type="evidence" value="ECO:0007669"/>
    <property type="project" value="InterPro"/>
</dbReference>
<keyword evidence="1" id="KW-0472">Membrane</keyword>
<dbReference type="NCBIfam" id="TIGR00254">
    <property type="entry name" value="GGDEF"/>
    <property type="match status" value="1"/>
</dbReference>
<feature type="domain" description="EAL" evidence="2">
    <location>
        <begin position="484"/>
        <end position="739"/>
    </location>
</feature>
<dbReference type="SUPFAM" id="SSF55073">
    <property type="entry name" value="Nucleotide cyclase"/>
    <property type="match status" value="1"/>
</dbReference>
<keyword evidence="1" id="KW-1133">Transmembrane helix</keyword>
<feature type="transmembrane region" description="Helical" evidence="1">
    <location>
        <begin position="274"/>
        <end position="298"/>
    </location>
</feature>
<dbReference type="Pfam" id="PF00990">
    <property type="entry name" value="GGDEF"/>
    <property type="match status" value="1"/>
</dbReference>
<dbReference type="EMBL" id="CXST01000002">
    <property type="protein sequence ID" value="CTQ45091.1"/>
    <property type="molecule type" value="Genomic_DNA"/>
</dbReference>
<dbReference type="STRING" id="187304.B0E33_05650"/>
<dbReference type="SUPFAM" id="SSF141868">
    <property type="entry name" value="EAL domain-like"/>
    <property type="match status" value="1"/>
</dbReference>
<dbReference type="PROSITE" id="PS50883">
    <property type="entry name" value="EAL"/>
    <property type="match status" value="1"/>
</dbReference>
<evidence type="ECO:0000313" key="4">
    <source>
        <dbReference type="EMBL" id="CTQ45091.1"/>
    </source>
</evidence>
<feature type="domain" description="GGDEF" evidence="3">
    <location>
        <begin position="342"/>
        <end position="475"/>
    </location>
</feature>
<organism evidence="4 5">
    <name type="scientific">Roseibium aggregatum</name>
    <dbReference type="NCBI Taxonomy" id="187304"/>
    <lineage>
        <taxon>Bacteria</taxon>
        <taxon>Pseudomonadati</taxon>
        <taxon>Pseudomonadota</taxon>
        <taxon>Alphaproteobacteria</taxon>
        <taxon>Hyphomicrobiales</taxon>
        <taxon>Stappiaceae</taxon>
        <taxon>Roseibium</taxon>
    </lineage>
</organism>
<dbReference type="PANTHER" id="PTHR33121">
    <property type="entry name" value="CYCLIC DI-GMP PHOSPHODIESTERASE PDEF"/>
    <property type="match status" value="1"/>
</dbReference>
<dbReference type="Gene3D" id="3.30.70.270">
    <property type="match status" value="1"/>
</dbReference>
<evidence type="ECO:0000259" key="3">
    <source>
        <dbReference type="PROSITE" id="PS50887"/>
    </source>
</evidence>
<dbReference type="InterPro" id="IPR050706">
    <property type="entry name" value="Cyclic-di-GMP_PDE-like"/>
</dbReference>
<evidence type="ECO:0000256" key="1">
    <source>
        <dbReference type="SAM" id="Phobius"/>
    </source>
</evidence>
<name>A0A0M6Y7V9_9HYPH</name>
<dbReference type="OrthoDB" id="9814202at2"/>
<dbReference type="Pfam" id="PF00563">
    <property type="entry name" value="EAL"/>
    <property type="match status" value="1"/>
</dbReference>
<evidence type="ECO:0000259" key="2">
    <source>
        <dbReference type="PROSITE" id="PS50883"/>
    </source>
</evidence>
<protein>
    <submittedName>
        <fullName evidence="4">Bacteriophytochrome cph2</fullName>
    </submittedName>
</protein>
<dbReference type="PANTHER" id="PTHR33121:SF70">
    <property type="entry name" value="SIGNALING PROTEIN YKOW"/>
    <property type="match status" value="1"/>
</dbReference>
<dbReference type="SMART" id="SM00267">
    <property type="entry name" value="GGDEF"/>
    <property type="match status" value="1"/>
</dbReference>
<keyword evidence="5" id="KW-1185">Reference proteome</keyword>
<keyword evidence="1" id="KW-0812">Transmembrane</keyword>
<dbReference type="InterPro" id="IPR029787">
    <property type="entry name" value="Nucleotide_cyclase"/>
</dbReference>
<dbReference type="InterPro" id="IPR043128">
    <property type="entry name" value="Rev_trsase/Diguanyl_cyclase"/>
</dbReference>
<dbReference type="RefSeq" id="WP_055658015.1">
    <property type="nucleotide sequence ID" value="NZ_CXST01000002.1"/>
</dbReference>
<sequence length="757" mass="82982">MRIRGWLTGLIVFLLAPSLLFASLWFHNKFEKVNSIDHSLAGLHLIEALGPLMQEKALTGKIRETPVQLRERLETLGGDELSADLVQPLDTFLNEGNIPLALRQARILASMISQVTRLSSTSSFETAKLPHLITDTMPTVVIESAIMASNAKSISSRGEINVWDKMLIPVQGGQYKIAADGASRDTVDYFNDLTGEQADLLQKQARAFRTTNVAFQTAGSKLLSSTITASKGADVIAQPVVEMQPALVSAAFDLWQSTVDYLLMDLQRQRSETLFAVTLAGLVGGLVIVAAFAIAIALSRALADRTQQEFENLGFHDPLTGLPNRRALLNTIRNLPPAEPGMRTGAILIDLRQFKKVNDRFGDHNGDSLLRQVAEQLTQHAEPEDFLCRTGGTEFLFLRPRLKKAAQFEQLAFTLLQEIATDRIIGNNRSAIEANAGIFISSPGEQVFDHLLTDAALALRAAKQKGPRKFDRFTPAMRAAFEESDEIAKELQNALKNGNIVAWFQPQVNIHTGEVVGAEALARWIDDDEIRYPGSFLPAAMEVGYLEEIEEAVRSRALKFAASLSGKTRPAIHLGLNVTASLLTSAKAVDALHRQVLDLGLQPADVSLEILEAVMIDEITATPIKQNIARLSELGFFIELDDFGTGHSSISSLRDLKVDRVKIDRSFISGVDADPALQKFTSALINLAKSLDISVLAEGVETEAERDWLKRHGCDVIQGFLISKAVPDSDLAMMILKQNFAHPMPALERHGPLRSQA</sequence>
<dbReference type="InterPro" id="IPR000160">
    <property type="entry name" value="GGDEF_dom"/>
</dbReference>
<dbReference type="InterPro" id="IPR035919">
    <property type="entry name" value="EAL_sf"/>
</dbReference>
<reference evidence="5" key="1">
    <citation type="submission" date="2015-07" db="EMBL/GenBank/DDBJ databases">
        <authorList>
            <person name="Rodrigo-Torres Lidia"/>
            <person name="Arahal R.David."/>
        </authorList>
    </citation>
    <scope>NUCLEOTIDE SEQUENCE [LARGE SCALE GENOMIC DNA]</scope>
    <source>
        <strain evidence="5">CECT 4801</strain>
    </source>
</reference>
<gene>
    <name evidence="4" type="primary">cph2_17</name>
    <name evidence="4" type="ORF">LAL4801_03538</name>
</gene>
<dbReference type="CDD" id="cd01949">
    <property type="entry name" value="GGDEF"/>
    <property type="match status" value="1"/>
</dbReference>
<evidence type="ECO:0000313" key="5">
    <source>
        <dbReference type="Proteomes" id="UP000048926"/>
    </source>
</evidence>
<dbReference type="Gene3D" id="3.20.20.450">
    <property type="entry name" value="EAL domain"/>
    <property type="match status" value="1"/>
</dbReference>
<proteinExistence type="predicted"/>
<dbReference type="CDD" id="cd01948">
    <property type="entry name" value="EAL"/>
    <property type="match status" value="1"/>
</dbReference>
<dbReference type="AlphaFoldDB" id="A0A0M6Y7V9"/>
<dbReference type="SMART" id="SM00052">
    <property type="entry name" value="EAL"/>
    <property type="match status" value="1"/>
</dbReference>
<dbReference type="PROSITE" id="PS50887">
    <property type="entry name" value="GGDEF"/>
    <property type="match status" value="1"/>
</dbReference>
<dbReference type="InterPro" id="IPR001633">
    <property type="entry name" value="EAL_dom"/>
</dbReference>
<dbReference type="Proteomes" id="UP000048926">
    <property type="component" value="Unassembled WGS sequence"/>
</dbReference>
<accession>A0A0M6Y7V9</accession>